<evidence type="ECO:0000313" key="3">
    <source>
        <dbReference type="Proteomes" id="UP000625735"/>
    </source>
</evidence>
<dbReference type="PANTHER" id="PTHR34512:SF30">
    <property type="entry name" value="OUTER MEMBRANE PROTEIN ASSEMBLY FACTOR BAMB"/>
    <property type="match status" value="1"/>
</dbReference>
<dbReference type="InterPro" id="IPR015943">
    <property type="entry name" value="WD40/YVTN_repeat-like_dom_sf"/>
</dbReference>
<dbReference type="PANTHER" id="PTHR34512">
    <property type="entry name" value="CELL SURFACE PROTEIN"/>
    <property type="match status" value="1"/>
</dbReference>
<dbReference type="SMART" id="SM00564">
    <property type="entry name" value="PQQ"/>
    <property type="match status" value="4"/>
</dbReference>
<evidence type="ECO:0000313" key="2">
    <source>
        <dbReference type="EMBL" id="GGD30303.1"/>
    </source>
</evidence>
<feature type="domain" description="Pyrrolo-quinoline quinone repeat" evidence="1">
    <location>
        <begin position="171"/>
        <end position="361"/>
    </location>
</feature>
<organism evidence="2 3">
    <name type="scientific">Flavobacterium orientale</name>
    <dbReference type="NCBI Taxonomy" id="1756020"/>
    <lineage>
        <taxon>Bacteria</taxon>
        <taxon>Pseudomonadati</taxon>
        <taxon>Bacteroidota</taxon>
        <taxon>Flavobacteriia</taxon>
        <taxon>Flavobacteriales</taxon>
        <taxon>Flavobacteriaceae</taxon>
        <taxon>Flavobacterium</taxon>
    </lineage>
</organism>
<evidence type="ECO:0000259" key="1">
    <source>
        <dbReference type="Pfam" id="PF13360"/>
    </source>
</evidence>
<dbReference type="Proteomes" id="UP000625735">
    <property type="component" value="Unassembled WGS sequence"/>
</dbReference>
<protein>
    <recommendedName>
        <fullName evidence="1">Pyrrolo-quinoline quinone repeat domain-containing protein</fullName>
    </recommendedName>
</protein>
<name>A0A917DEH4_9FLAO</name>
<comment type="caution">
    <text evidence="2">The sequence shown here is derived from an EMBL/GenBank/DDBJ whole genome shotgun (WGS) entry which is preliminary data.</text>
</comment>
<dbReference type="RefSeq" id="WP_188362480.1">
    <property type="nucleotide sequence ID" value="NZ_BMFG01000007.1"/>
</dbReference>
<proteinExistence type="predicted"/>
<reference evidence="2" key="1">
    <citation type="journal article" date="2014" name="Int. J. Syst. Evol. Microbiol.">
        <title>Complete genome sequence of Corynebacterium casei LMG S-19264T (=DSM 44701T), isolated from a smear-ripened cheese.</title>
        <authorList>
            <consortium name="US DOE Joint Genome Institute (JGI-PGF)"/>
            <person name="Walter F."/>
            <person name="Albersmeier A."/>
            <person name="Kalinowski J."/>
            <person name="Ruckert C."/>
        </authorList>
    </citation>
    <scope>NUCLEOTIDE SEQUENCE</scope>
    <source>
        <strain evidence="2">CGMCC 1.12506</strain>
    </source>
</reference>
<dbReference type="EMBL" id="BMFG01000007">
    <property type="protein sequence ID" value="GGD30303.1"/>
    <property type="molecule type" value="Genomic_DNA"/>
</dbReference>
<gene>
    <name evidence="2" type="ORF">GCM10011343_20590</name>
</gene>
<feature type="domain" description="Pyrrolo-quinoline quinone repeat" evidence="1">
    <location>
        <begin position="40"/>
        <end position="115"/>
    </location>
</feature>
<keyword evidence="3" id="KW-1185">Reference proteome</keyword>
<dbReference type="InterPro" id="IPR011047">
    <property type="entry name" value="Quinoprotein_ADH-like_sf"/>
</dbReference>
<sequence length="397" mass="45177">MFLFDRERTGRIPNSHTFEQLPQEEWRIHFKQDPVRCAESTPVFDQHGNLYFGSHNGSIYALSPEGKILWQFVTETKVYSSPMLIDDKLYIGCNMSTLLCLNLQGELVWQYDGYKAYASQSKLKRLQLNAYTYLNYDYEFKKFMKINTWTSPNLVNNQYVAFVFYGIGLVLLDKDTGNVQWKKDLGSPSFHLAGVAVTNVNGKDFIAVCGQNSGLFWFDADGNLQWKTKAFGRSNAWANPSIDAAENCIYHSESYFNKKSILYKTDFNGKTIWKKEFQFGCRATVGISNSDFIVFLGLNGTVYFLSKKDGSQLASREIASKDRGLWTSPSIMANHSVLINTKKTVKKGSLICLSPQAEINWEINYAKALSVPTIDEQGNLYTATWAGDFYKFKNVNS</sequence>
<dbReference type="SUPFAM" id="SSF50998">
    <property type="entry name" value="Quinoprotein alcohol dehydrogenase-like"/>
    <property type="match status" value="1"/>
</dbReference>
<dbReference type="InterPro" id="IPR018391">
    <property type="entry name" value="PQQ_b-propeller_rpt"/>
</dbReference>
<reference evidence="2" key="2">
    <citation type="submission" date="2020-09" db="EMBL/GenBank/DDBJ databases">
        <authorList>
            <person name="Sun Q."/>
            <person name="Zhou Y."/>
        </authorList>
    </citation>
    <scope>NUCLEOTIDE SEQUENCE</scope>
    <source>
        <strain evidence="2">CGMCC 1.12506</strain>
    </source>
</reference>
<dbReference type="Gene3D" id="2.130.10.10">
    <property type="entry name" value="YVTN repeat-like/Quinoprotein amine dehydrogenase"/>
    <property type="match status" value="2"/>
</dbReference>
<dbReference type="Pfam" id="PF13360">
    <property type="entry name" value="PQQ_2"/>
    <property type="match status" value="2"/>
</dbReference>
<accession>A0A917DEH4</accession>
<dbReference type="InterPro" id="IPR002372">
    <property type="entry name" value="PQQ_rpt_dom"/>
</dbReference>
<dbReference type="AlphaFoldDB" id="A0A917DEH4"/>